<proteinExistence type="predicted"/>
<protein>
    <recommendedName>
        <fullName evidence="4">DUF1573 domain-containing protein</fullName>
    </recommendedName>
</protein>
<dbReference type="AlphaFoldDB" id="A0A0G1NKC6"/>
<organism evidence="2 3">
    <name type="scientific">Candidatus Azambacteria bacterium GW2011_GWC1_46_13</name>
    <dbReference type="NCBI Taxonomy" id="1618619"/>
    <lineage>
        <taxon>Bacteria</taxon>
        <taxon>Candidatus Azamiibacteriota</taxon>
    </lineage>
</organism>
<dbReference type="Gene3D" id="2.60.40.10">
    <property type="entry name" value="Immunoglobulins"/>
    <property type="match status" value="1"/>
</dbReference>
<dbReference type="EMBL" id="LCLU01000037">
    <property type="protein sequence ID" value="KKU20792.1"/>
    <property type="molecule type" value="Genomic_DNA"/>
</dbReference>
<accession>A0A0G1NKC6</accession>
<dbReference type="PANTHER" id="PTHR37833">
    <property type="entry name" value="LIPOPROTEIN-RELATED"/>
    <property type="match status" value="1"/>
</dbReference>
<comment type="caution">
    <text evidence="2">The sequence shown here is derived from an EMBL/GenBank/DDBJ whole genome shotgun (WGS) entry which is preliminary data.</text>
</comment>
<evidence type="ECO:0000313" key="3">
    <source>
        <dbReference type="Proteomes" id="UP000034569"/>
    </source>
</evidence>
<evidence type="ECO:0000256" key="1">
    <source>
        <dbReference type="SAM" id="Phobius"/>
    </source>
</evidence>
<dbReference type="InterPro" id="IPR013783">
    <property type="entry name" value="Ig-like_fold"/>
</dbReference>
<dbReference type="Pfam" id="PF07610">
    <property type="entry name" value="DUF1573"/>
    <property type="match status" value="1"/>
</dbReference>
<gene>
    <name evidence="2" type="ORF">UX33_C0037G0005</name>
</gene>
<keyword evidence="1" id="KW-1133">Transmembrane helix</keyword>
<evidence type="ECO:0008006" key="4">
    <source>
        <dbReference type="Google" id="ProtNLM"/>
    </source>
</evidence>
<sequence>MKNFNNKNIVISVAASILVIGGAVWYAGLKPADNQPAGQNTGGALAAEESSFDFGVISMAAGEVSHSFKIKNSGGGPVVVNKIYTSCMCTTAILNKGGNKSGPFGMPGHGSATRLKETIGPGEEAEIEVVFDPAAHGPEGTGLIKRVVYAETDSEAAPKFQLTFEANVTP</sequence>
<keyword evidence="1" id="KW-0812">Transmembrane</keyword>
<name>A0A0G1NKC6_9BACT</name>
<dbReference type="PANTHER" id="PTHR37833:SF1">
    <property type="entry name" value="SIGNAL PEPTIDE PROTEIN"/>
    <property type="match status" value="1"/>
</dbReference>
<dbReference type="Proteomes" id="UP000034569">
    <property type="component" value="Unassembled WGS sequence"/>
</dbReference>
<keyword evidence="1" id="KW-0472">Membrane</keyword>
<dbReference type="InterPro" id="IPR011467">
    <property type="entry name" value="DUF1573"/>
</dbReference>
<evidence type="ECO:0000313" key="2">
    <source>
        <dbReference type="EMBL" id="KKU20792.1"/>
    </source>
</evidence>
<reference evidence="2 3" key="1">
    <citation type="journal article" date="2015" name="Nature">
        <title>rRNA introns, odd ribosomes, and small enigmatic genomes across a large radiation of phyla.</title>
        <authorList>
            <person name="Brown C.T."/>
            <person name="Hug L.A."/>
            <person name="Thomas B.C."/>
            <person name="Sharon I."/>
            <person name="Castelle C.J."/>
            <person name="Singh A."/>
            <person name="Wilkins M.J."/>
            <person name="Williams K.H."/>
            <person name="Banfield J.F."/>
        </authorList>
    </citation>
    <scope>NUCLEOTIDE SEQUENCE [LARGE SCALE GENOMIC DNA]</scope>
</reference>
<feature type="transmembrane region" description="Helical" evidence="1">
    <location>
        <begin position="9"/>
        <end position="28"/>
    </location>
</feature>